<dbReference type="RefSeq" id="WP_014262714.1">
    <property type="nucleotide sequence ID" value="NC_016630.1"/>
</dbReference>
<evidence type="ECO:0000256" key="6">
    <source>
        <dbReference type="HAMAP-Rule" id="MF_01265"/>
    </source>
</evidence>
<feature type="active site" evidence="6">
    <location>
        <position position="219"/>
    </location>
</feature>
<dbReference type="PANTHER" id="PTHR31873">
    <property type="entry name" value="L-ASPARTATE DEHYDROGENASE-RELATED"/>
    <property type="match status" value="1"/>
</dbReference>
<evidence type="ECO:0000256" key="3">
    <source>
        <dbReference type="ARBA" id="ARBA00022857"/>
    </source>
</evidence>
<dbReference type="Pfam" id="PF03447">
    <property type="entry name" value="NAD_binding_3"/>
    <property type="match status" value="1"/>
</dbReference>
<dbReference type="GO" id="GO:0009435">
    <property type="term" value="P:NAD+ biosynthetic process"/>
    <property type="evidence" value="ECO:0007669"/>
    <property type="project" value="UniProtKB-UniRule"/>
</dbReference>
<dbReference type="InterPro" id="IPR036291">
    <property type="entry name" value="NAD(P)-bd_dom_sf"/>
</dbReference>
<dbReference type="PANTHER" id="PTHR31873:SF6">
    <property type="entry name" value="ASPARTATE DEHYDROGENASE DOMAIN-CONTAINING PROTEIN"/>
    <property type="match status" value="1"/>
</dbReference>
<comment type="miscellaneous">
    <text evidence="6">The iminoaspartate product is unstable in aqueous solution and can decompose to oxaloacetate and ammonia.</text>
</comment>
<dbReference type="GO" id="GO:0033735">
    <property type="term" value="F:aspartate dehydrogenase [NAD(P)+] activity"/>
    <property type="evidence" value="ECO:0007669"/>
    <property type="project" value="UniProtKB-EC"/>
</dbReference>
<dbReference type="EC" id="1.4.1.21" evidence="6"/>
<keyword evidence="3 6" id="KW-0521">NADP</keyword>
<dbReference type="InterPro" id="IPR011182">
    <property type="entry name" value="L-Asp_DH"/>
</dbReference>
<evidence type="ECO:0000259" key="8">
    <source>
        <dbReference type="Pfam" id="PF03447"/>
    </source>
</evidence>
<feature type="domain" description="Aspartate/homoserine dehydrogenase NAD-binding" evidence="8">
    <location>
        <begin position="8"/>
        <end position="120"/>
    </location>
</feature>
<proteinExistence type="inferred from homology"/>
<sequence>MKSVAIIGYGALGKILTSVVISRLAEDYTLVGIYDILLKQPNIEVNNKSVRVFESFEELLNTKVDIVVEIAGVGAVRELVIPLLQSGKHVVITSVGALADSELLAEITDTAKRTGCKVHVTSGAVGGFDILSTVSLMGNAVTAIESTKAPKSLNGAPYLEGKELPSDRRVIAFEGSAGDAIAGFPKNTNVAVATGIAGGGVDTVSVRVVSDPTAQGNTHRITIENDSARAVVEVTSKPDFKNPKSSVTAAWSVAGLLKNLVNPIQLF</sequence>
<dbReference type="GO" id="GO:0051287">
    <property type="term" value="F:NAD binding"/>
    <property type="evidence" value="ECO:0007669"/>
    <property type="project" value="UniProtKB-UniRule"/>
</dbReference>
<dbReference type="STRING" id="546269.HMPREF0389_00713"/>
<evidence type="ECO:0000313" key="9">
    <source>
        <dbReference type="EMBL" id="EFE28793.1"/>
    </source>
</evidence>
<comment type="pathway">
    <text evidence="6">Cofactor biosynthesis; NAD(+) biosynthesis; iminoaspartate from L-aspartate (dehydrogenase route): step 1/1.</text>
</comment>
<evidence type="ECO:0000313" key="10">
    <source>
        <dbReference type="Proteomes" id="UP000007468"/>
    </source>
</evidence>
<accession>D6GPU0</accession>
<dbReference type="Pfam" id="PF01958">
    <property type="entry name" value="Asp_DH_C"/>
    <property type="match status" value="1"/>
</dbReference>
<dbReference type="GO" id="GO:0016639">
    <property type="term" value="F:oxidoreductase activity, acting on the CH-NH2 group of donors, NAD or NADP as acceptor"/>
    <property type="evidence" value="ECO:0007669"/>
    <property type="project" value="UniProtKB-UniRule"/>
</dbReference>
<feature type="binding site" evidence="6">
    <location>
        <position position="124"/>
    </location>
    <ligand>
        <name>NAD(+)</name>
        <dbReference type="ChEBI" id="CHEBI:57540"/>
    </ligand>
</feature>
<dbReference type="SUPFAM" id="SSF51735">
    <property type="entry name" value="NAD(P)-binding Rossmann-fold domains"/>
    <property type="match status" value="1"/>
</dbReference>
<dbReference type="InterPro" id="IPR020626">
    <property type="entry name" value="Asp_DH_prok"/>
</dbReference>
<keyword evidence="4 6" id="KW-0560">Oxidoreductase</keyword>
<dbReference type="UniPathway" id="UPA00253">
    <property type="reaction ID" value="UER00456"/>
</dbReference>
<dbReference type="Gene3D" id="3.40.50.720">
    <property type="entry name" value="NAD(P)-binding Rossmann-like Domain"/>
    <property type="match status" value="1"/>
</dbReference>
<dbReference type="GO" id="GO:0050661">
    <property type="term" value="F:NADP binding"/>
    <property type="evidence" value="ECO:0007669"/>
    <property type="project" value="UniProtKB-UniRule"/>
</dbReference>
<feature type="domain" description="Aspartate dehydrogenase" evidence="7">
    <location>
        <begin position="167"/>
        <end position="253"/>
    </location>
</feature>
<dbReference type="Proteomes" id="UP000007468">
    <property type="component" value="Chromosome"/>
</dbReference>
<keyword evidence="2 6" id="KW-0662">Pyridine nucleotide biosynthesis</keyword>
<dbReference type="OrthoDB" id="9779394at2"/>
<dbReference type="eggNOG" id="COG1712">
    <property type="taxonomic scope" value="Bacteria"/>
</dbReference>
<gene>
    <name evidence="6" type="primary">nadX</name>
    <name evidence="9" type="ordered locus">HMPREF0389_00713</name>
</gene>
<comment type="similarity">
    <text evidence="1 6">Belongs to the L-aspartate dehydrogenase family.</text>
</comment>
<dbReference type="KEGG" id="faa:HMPREF0389_00713"/>
<evidence type="ECO:0000256" key="2">
    <source>
        <dbReference type="ARBA" id="ARBA00022642"/>
    </source>
</evidence>
<feature type="binding site" evidence="6">
    <location>
        <position position="189"/>
    </location>
    <ligand>
        <name>NAD(+)</name>
        <dbReference type="ChEBI" id="CHEBI:57540"/>
    </ligand>
</feature>
<dbReference type="PATRIC" id="fig|546269.5.peg.1196"/>
<dbReference type="InterPro" id="IPR002811">
    <property type="entry name" value="Asp_DH"/>
</dbReference>
<dbReference type="PIRSF" id="PIRSF005227">
    <property type="entry name" value="Asp_dh_NAD_syn"/>
    <property type="match status" value="1"/>
</dbReference>
<comment type="function">
    <text evidence="6">Specifically catalyzes the NAD or NADP-dependent dehydrogenation of L-aspartate to iminoaspartate.</text>
</comment>
<dbReference type="SUPFAM" id="SSF55347">
    <property type="entry name" value="Glyceraldehyde-3-phosphate dehydrogenase-like, C-terminal domain"/>
    <property type="match status" value="1"/>
</dbReference>
<keyword evidence="5 6" id="KW-0520">NAD</keyword>
<dbReference type="EMBL" id="CP002390">
    <property type="protein sequence ID" value="EFE28793.1"/>
    <property type="molecule type" value="Genomic_DNA"/>
</dbReference>
<dbReference type="Gene3D" id="3.30.360.10">
    <property type="entry name" value="Dihydrodipicolinate Reductase, domain 2"/>
    <property type="match status" value="1"/>
</dbReference>
<keyword evidence="10" id="KW-1185">Reference proteome</keyword>
<organism evidence="9 10">
    <name type="scientific">Filifactor alocis (strain ATCC 35896 / CCUG 47790 / D40 B5)</name>
    <name type="common">Fusobacterium alocis</name>
    <dbReference type="NCBI Taxonomy" id="546269"/>
    <lineage>
        <taxon>Bacteria</taxon>
        <taxon>Bacillati</taxon>
        <taxon>Bacillota</taxon>
        <taxon>Clostridia</taxon>
        <taxon>Peptostreptococcales</taxon>
        <taxon>Filifactoraceae</taxon>
        <taxon>Filifactor</taxon>
    </lineage>
</organism>
<dbReference type="InterPro" id="IPR005106">
    <property type="entry name" value="Asp/hSer_DH_NAD-bd"/>
</dbReference>
<comment type="catalytic activity">
    <reaction evidence="6">
        <text>L-aspartate + NADP(+) + H2O = oxaloacetate + NH4(+) + NADPH + H(+)</text>
        <dbReference type="Rhea" id="RHEA:11784"/>
        <dbReference type="ChEBI" id="CHEBI:15377"/>
        <dbReference type="ChEBI" id="CHEBI:15378"/>
        <dbReference type="ChEBI" id="CHEBI:16452"/>
        <dbReference type="ChEBI" id="CHEBI:28938"/>
        <dbReference type="ChEBI" id="CHEBI:29991"/>
        <dbReference type="ChEBI" id="CHEBI:57783"/>
        <dbReference type="ChEBI" id="CHEBI:58349"/>
        <dbReference type="EC" id="1.4.1.21"/>
    </reaction>
</comment>
<evidence type="ECO:0000256" key="4">
    <source>
        <dbReference type="ARBA" id="ARBA00023002"/>
    </source>
</evidence>
<comment type="catalytic activity">
    <reaction evidence="6">
        <text>L-aspartate + NAD(+) + H2O = oxaloacetate + NH4(+) + NADH + H(+)</text>
        <dbReference type="Rhea" id="RHEA:11788"/>
        <dbReference type="ChEBI" id="CHEBI:15377"/>
        <dbReference type="ChEBI" id="CHEBI:15378"/>
        <dbReference type="ChEBI" id="CHEBI:16452"/>
        <dbReference type="ChEBI" id="CHEBI:28938"/>
        <dbReference type="ChEBI" id="CHEBI:29991"/>
        <dbReference type="ChEBI" id="CHEBI:57540"/>
        <dbReference type="ChEBI" id="CHEBI:57945"/>
        <dbReference type="EC" id="1.4.1.21"/>
    </reaction>
</comment>
<reference evidence="10" key="1">
    <citation type="submission" date="2010-12" db="EMBL/GenBank/DDBJ databases">
        <title>The genome sequence of Filifactor alocis strain ATCC 35896.</title>
        <authorList>
            <consortium name="The Broad Institute Genome Sequencing Platform"/>
            <person name="Ward D."/>
            <person name="Earl A."/>
            <person name="Feldgarden M."/>
            <person name="Young S.K."/>
            <person name="Gargeya S."/>
            <person name="Zeng Q."/>
            <person name="Alvarado L."/>
            <person name="Berlin A."/>
            <person name="Bochicchio J."/>
            <person name="Chapman S.B."/>
            <person name="Chen Z."/>
            <person name="Freedman E."/>
            <person name="Gellesch M."/>
            <person name="Goldberg J."/>
            <person name="Griggs A."/>
            <person name="Gujja S."/>
            <person name="Heilman E."/>
            <person name="Heiman D."/>
            <person name="Howarth C."/>
            <person name="Mehta T."/>
            <person name="Neiman D."/>
            <person name="Pearson M."/>
            <person name="Roberts A."/>
            <person name="Saif S."/>
            <person name="Shea T."/>
            <person name="Shenoy N."/>
            <person name="Sisk P."/>
            <person name="Stolte C."/>
            <person name="Sykes S."/>
            <person name="White J."/>
            <person name="Yandava C."/>
            <person name="Izard J."/>
            <person name="Blanton J.M."/>
            <person name="Baranova O.V."/>
            <person name="Tanner A.C."/>
            <person name="Dewhirst F.E."/>
            <person name="Haas B."/>
            <person name="Nusbaum C."/>
            <person name="Birren B."/>
        </authorList>
    </citation>
    <scope>NUCLEOTIDE SEQUENCE [LARGE SCALE GENOMIC DNA]</scope>
    <source>
        <strain evidence="10">ATCC 35896 / CCUG 47790 / D40 B5</strain>
    </source>
</reference>
<evidence type="ECO:0000256" key="1">
    <source>
        <dbReference type="ARBA" id="ARBA00008331"/>
    </source>
</evidence>
<dbReference type="HAMAP" id="MF_01265">
    <property type="entry name" value="NadX"/>
    <property type="match status" value="1"/>
</dbReference>
<dbReference type="AlphaFoldDB" id="D6GPU0"/>
<evidence type="ECO:0000256" key="5">
    <source>
        <dbReference type="ARBA" id="ARBA00023027"/>
    </source>
</evidence>
<evidence type="ECO:0000259" key="7">
    <source>
        <dbReference type="Pfam" id="PF01958"/>
    </source>
</evidence>
<protein>
    <recommendedName>
        <fullName evidence="6">L-aspartate dehydrogenase</fullName>
        <ecNumber evidence="6">1.4.1.21</ecNumber>
    </recommendedName>
</protein>
<name>D6GPU0_FILAD</name>